<dbReference type="Pfam" id="PF11299">
    <property type="entry name" value="DUF3100"/>
    <property type="match status" value="1"/>
</dbReference>
<feature type="transmembrane region" description="Helical" evidence="1">
    <location>
        <begin position="334"/>
        <end position="354"/>
    </location>
</feature>
<protein>
    <recommendedName>
        <fullName evidence="4">DUF3100 domain-containing protein</fullName>
    </recommendedName>
</protein>
<keyword evidence="3" id="KW-1185">Reference proteome</keyword>
<feature type="transmembrane region" description="Helical" evidence="1">
    <location>
        <begin position="183"/>
        <end position="209"/>
    </location>
</feature>
<reference evidence="2 3" key="1">
    <citation type="submission" date="2016-10" db="EMBL/GenBank/DDBJ databases">
        <authorList>
            <person name="de Groot N.N."/>
        </authorList>
    </citation>
    <scope>NUCLEOTIDE SEQUENCE [LARGE SCALE GENOMIC DNA]</scope>
    <source>
        <strain evidence="2 3">DSM 16981</strain>
    </source>
</reference>
<feature type="transmembrane region" description="Helical" evidence="1">
    <location>
        <begin position="361"/>
        <end position="384"/>
    </location>
</feature>
<evidence type="ECO:0000313" key="2">
    <source>
        <dbReference type="EMBL" id="SDM96660.1"/>
    </source>
</evidence>
<evidence type="ECO:0000313" key="3">
    <source>
        <dbReference type="Proteomes" id="UP000199309"/>
    </source>
</evidence>
<dbReference type="InterPro" id="IPR021450">
    <property type="entry name" value="DUF3100"/>
</dbReference>
<organism evidence="2 3">
    <name type="scientific">Megasphaera paucivorans</name>
    <dbReference type="NCBI Taxonomy" id="349095"/>
    <lineage>
        <taxon>Bacteria</taxon>
        <taxon>Bacillati</taxon>
        <taxon>Bacillota</taxon>
        <taxon>Negativicutes</taxon>
        <taxon>Veillonellales</taxon>
        <taxon>Veillonellaceae</taxon>
        <taxon>Megasphaera</taxon>
    </lineage>
</organism>
<feature type="transmembrane region" description="Helical" evidence="1">
    <location>
        <begin position="303"/>
        <end position="322"/>
    </location>
</feature>
<feature type="transmembrane region" description="Helical" evidence="1">
    <location>
        <begin position="30"/>
        <end position="49"/>
    </location>
</feature>
<name>A0A1G9XIW1_9FIRM</name>
<keyword evidence="1" id="KW-0472">Membrane</keyword>
<dbReference type="EMBL" id="FNHQ01000018">
    <property type="protein sequence ID" value="SDM96660.1"/>
    <property type="molecule type" value="Genomic_DNA"/>
</dbReference>
<evidence type="ECO:0008006" key="4">
    <source>
        <dbReference type="Google" id="ProtNLM"/>
    </source>
</evidence>
<feature type="transmembrane region" description="Helical" evidence="1">
    <location>
        <begin position="420"/>
        <end position="444"/>
    </location>
</feature>
<dbReference type="OrthoDB" id="5451070at2"/>
<accession>A0A1G9XIW1</accession>
<dbReference type="AlphaFoldDB" id="A0A1G9XIW1"/>
<feature type="transmembrane region" description="Helical" evidence="1">
    <location>
        <begin position="390"/>
        <end position="408"/>
    </location>
</feature>
<evidence type="ECO:0000256" key="1">
    <source>
        <dbReference type="SAM" id="Phobius"/>
    </source>
</evidence>
<feature type="transmembrane region" description="Helical" evidence="1">
    <location>
        <begin position="154"/>
        <end position="176"/>
    </location>
</feature>
<proteinExistence type="predicted"/>
<dbReference type="Proteomes" id="UP000199309">
    <property type="component" value="Unassembled WGS sequence"/>
</dbReference>
<dbReference type="STRING" id="349095.SAMN05660299_01841"/>
<feature type="transmembrane region" description="Helical" evidence="1">
    <location>
        <begin position="69"/>
        <end position="88"/>
    </location>
</feature>
<feature type="transmembrane region" description="Helical" evidence="1">
    <location>
        <begin position="229"/>
        <end position="247"/>
    </location>
</feature>
<gene>
    <name evidence="2" type="ORF">SAMN05660299_01841</name>
</gene>
<sequence length="450" mass="48699">MDLIRNWRIHLFALCIVVVADFVGIQKFGLVVFLPLFYALVLGGIISYPSFHIMSDKMMERAGEFMPVAMLYLIVKIGLGIGPNLHMLMNSGMALIMQEFGHFFGTLIFGLPMALFLKMGREAIGACYSIDREANVAIIAEKYGIFSPEGRGVMGMYICGTLFGALWISVLAGIIARTGLFHPYALAMGGGIGSASMMAASVGSIVAVFPEEAQKITAYAGAANLMTSVLGIYFALFVSLPVTVKVYDFVTGRKRQEEVAEITDTNELNRQETLENQIVDENAASVTELIEDTKDKENKVKETLLDCLFILCITGVLGIVANSVGYKGNPIADFTGSALLVVIAFIGICIAHLPGLKKLPIVFWVSILAVICSVPEIPGTAWIVDQTNHINFLATTTPILAYGGLSLGKDIPAFKRLSWRIVPVALMVASGSFICATIMAEIMLHLEGIF</sequence>
<feature type="transmembrane region" description="Helical" evidence="1">
    <location>
        <begin position="100"/>
        <end position="117"/>
    </location>
</feature>
<keyword evidence="1" id="KW-1133">Transmembrane helix</keyword>
<keyword evidence="1" id="KW-0812">Transmembrane</keyword>
<dbReference type="RefSeq" id="WP_091650944.1">
    <property type="nucleotide sequence ID" value="NZ_FNHQ01000018.1"/>
</dbReference>